<dbReference type="AlphaFoldDB" id="A0AAF0H5H9"/>
<sequence>MDRLNAENGLEYQAVVDGLRNSAFLKMPRYQEQQTRAKVAGAHPKIIEFSKKLVKRGAVLGIPLFPHCIVRDYEDQAVAFVKGVTKDSPEDGLWPHRFAAVDIIHGTRAWDLTRQEWAIIGHLGKEVAISMSIKIEWGGDWKFYDPAHFELKDWKSMDPFSFEVTK</sequence>
<dbReference type="InterPro" id="IPR009045">
    <property type="entry name" value="Zn_M74/Hedgehog-like"/>
</dbReference>
<dbReference type="RefSeq" id="WP_137394420.1">
    <property type="nucleotide sequence ID" value="NZ_CP124733.1"/>
</dbReference>
<dbReference type="Proteomes" id="UP000298664">
    <property type="component" value="Chromosome Circular"/>
</dbReference>
<dbReference type="Gene3D" id="3.30.1380.10">
    <property type="match status" value="1"/>
</dbReference>
<dbReference type="EMBL" id="CP124733">
    <property type="protein sequence ID" value="WHA39893.1"/>
    <property type="molecule type" value="Genomic_DNA"/>
</dbReference>
<dbReference type="SUPFAM" id="SSF55166">
    <property type="entry name" value="Hedgehog/DD-peptidase"/>
    <property type="match status" value="1"/>
</dbReference>
<evidence type="ECO:0000313" key="1">
    <source>
        <dbReference type="EMBL" id="WHA39893.1"/>
    </source>
</evidence>
<accession>A0AAF0H5H9</accession>
<organism evidence="1 2">
    <name type="scientific">Agrobacterium larrymoorei</name>
    <dbReference type="NCBI Taxonomy" id="160699"/>
    <lineage>
        <taxon>Bacteria</taxon>
        <taxon>Pseudomonadati</taxon>
        <taxon>Pseudomonadota</taxon>
        <taxon>Alphaproteobacteria</taxon>
        <taxon>Hyphomicrobiales</taxon>
        <taxon>Rhizobiaceae</taxon>
        <taxon>Rhizobium/Agrobacterium group</taxon>
        <taxon>Agrobacterium</taxon>
    </lineage>
</organism>
<protein>
    <recommendedName>
        <fullName evidence="3">M15 family metallopeptidase</fullName>
    </recommendedName>
</protein>
<name>A0AAF0H5H9_9HYPH</name>
<reference evidence="1" key="1">
    <citation type="submission" date="2023-05" db="EMBL/GenBank/DDBJ databases">
        <title>Complete genome sequence of Agrobacterium larrymoorei CFBP5477.</title>
        <authorList>
            <person name="Yen H.-C."/>
            <person name="Chou L."/>
            <person name="Lin Y.-C."/>
            <person name="Lai E.-M."/>
            <person name="Kuo C.-H."/>
        </authorList>
    </citation>
    <scope>NUCLEOTIDE SEQUENCE</scope>
    <source>
        <strain evidence="1">CFBP5477</strain>
    </source>
</reference>
<proteinExistence type="predicted"/>
<evidence type="ECO:0000313" key="2">
    <source>
        <dbReference type="Proteomes" id="UP000298664"/>
    </source>
</evidence>
<evidence type="ECO:0008006" key="3">
    <source>
        <dbReference type="Google" id="ProtNLM"/>
    </source>
</evidence>
<gene>
    <name evidence="1" type="ORF">CFBP5477_008495</name>
</gene>